<dbReference type="InterPro" id="IPR000254">
    <property type="entry name" value="CBD"/>
</dbReference>
<evidence type="ECO:0000256" key="4">
    <source>
        <dbReference type="ARBA" id="ARBA00022525"/>
    </source>
</evidence>
<evidence type="ECO:0000256" key="1">
    <source>
        <dbReference type="ARBA" id="ARBA00000822"/>
    </source>
</evidence>
<evidence type="ECO:0000256" key="7">
    <source>
        <dbReference type="ARBA" id="ARBA00022801"/>
    </source>
</evidence>
<dbReference type="InterPro" id="IPR017853">
    <property type="entry name" value="GH"/>
</dbReference>
<protein>
    <recommendedName>
        <fullName evidence="3">chitinase</fullName>
        <ecNumber evidence="3">3.2.1.14</ecNumber>
    </recommendedName>
</protein>
<feature type="domain" description="CBM1" evidence="15">
    <location>
        <begin position="363"/>
        <end position="399"/>
    </location>
</feature>
<dbReference type="Pfam" id="PF00704">
    <property type="entry name" value="Glyco_hydro_18"/>
    <property type="match status" value="1"/>
</dbReference>
<dbReference type="InterPro" id="IPR001579">
    <property type="entry name" value="Glyco_hydro_18_chit_AS"/>
</dbReference>
<proteinExistence type="inferred from homology"/>
<feature type="signal peptide" evidence="14">
    <location>
        <begin position="1"/>
        <end position="21"/>
    </location>
</feature>
<dbReference type="CDD" id="cd02877">
    <property type="entry name" value="GH18_hevamine_XipI_class_III"/>
    <property type="match status" value="1"/>
</dbReference>
<keyword evidence="18" id="KW-1185">Reference proteome</keyword>
<dbReference type="PANTHER" id="PTHR45708">
    <property type="entry name" value="ENDOCHITINASE"/>
    <property type="match status" value="1"/>
</dbReference>
<keyword evidence="11" id="KW-0624">Polysaccharide degradation</keyword>
<evidence type="ECO:0000256" key="13">
    <source>
        <dbReference type="RuleBase" id="RU000489"/>
    </source>
</evidence>
<organism evidence="17 18">
    <name type="scientific">Diplogelasinospora grovesii</name>
    <dbReference type="NCBI Taxonomy" id="303347"/>
    <lineage>
        <taxon>Eukaryota</taxon>
        <taxon>Fungi</taxon>
        <taxon>Dikarya</taxon>
        <taxon>Ascomycota</taxon>
        <taxon>Pezizomycotina</taxon>
        <taxon>Sordariomycetes</taxon>
        <taxon>Sordariomycetidae</taxon>
        <taxon>Sordariales</taxon>
        <taxon>Diplogelasinosporaceae</taxon>
        <taxon>Diplogelasinospora</taxon>
    </lineage>
</organism>
<evidence type="ECO:0000256" key="12">
    <source>
        <dbReference type="ARBA" id="ARBA00025727"/>
    </source>
</evidence>
<dbReference type="AlphaFoldDB" id="A0AAN6S042"/>
<comment type="caution">
    <text evidence="17">The sequence shown here is derived from an EMBL/GenBank/DDBJ whole genome shotgun (WGS) entry which is preliminary data.</text>
</comment>
<evidence type="ECO:0000256" key="2">
    <source>
        <dbReference type="ARBA" id="ARBA00004613"/>
    </source>
</evidence>
<keyword evidence="6 14" id="KW-0732">Signal</keyword>
<dbReference type="PROSITE" id="PS01095">
    <property type="entry name" value="GH18_1"/>
    <property type="match status" value="1"/>
</dbReference>
<gene>
    <name evidence="17" type="ORF">QBC46DRAFT_398807</name>
</gene>
<dbReference type="GO" id="GO:0008061">
    <property type="term" value="F:chitin binding"/>
    <property type="evidence" value="ECO:0007669"/>
    <property type="project" value="UniProtKB-KW"/>
</dbReference>
<dbReference type="EMBL" id="MU853956">
    <property type="protein sequence ID" value="KAK3934851.1"/>
    <property type="molecule type" value="Genomic_DNA"/>
</dbReference>
<sequence>MVSSTLLAFGGLFVSLPQALAGFSSTATNNIAIYWGQNSYNQAGSQQRLSYYCSNTDLDIIPLAFLYGIKSLQLNFASASDSCSTFAGTTLLDCPQIEADIQTCQSMGKTILLSVGGATYSEGGFSSAAEAQQWANTLWAMFGPVQSGSSVNRPFGNAVVDGFDFDFESTVQNMAPFAAQMRANMDAATGKQYFLSAAPQCPYPDAADNDMLVAVPFDIVWVQFYNNYCGVSSFVPGAATQNNFNFGTWDNWAKTVSKNPNVKVMLGIPGNTGGGAGYVSGSQLASVISYSQQYSSFGGVMMWDMSQVWANSGFLSQVASDLGSSGSTPPPVTTTTAQPTSTTMVTSVIKATTTTTGTSPTGTLVPQWGQCGGQGYTGSTQCQPPYTCVATGAWWSQCQ</sequence>
<dbReference type="EC" id="3.2.1.14" evidence="3"/>
<dbReference type="SUPFAM" id="SSF57180">
    <property type="entry name" value="Cellulose-binding domain"/>
    <property type="match status" value="1"/>
</dbReference>
<dbReference type="SUPFAM" id="SSF51445">
    <property type="entry name" value="(Trans)glycosidases"/>
    <property type="match status" value="1"/>
</dbReference>
<dbReference type="GO" id="GO:0000272">
    <property type="term" value="P:polysaccharide catabolic process"/>
    <property type="evidence" value="ECO:0007669"/>
    <property type="project" value="UniProtKB-KW"/>
</dbReference>
<dbReference type="GO" id="GO:0005576">
    <property type="term" value="C:extracellular region"/>
    <property type="evidence" value="ECO:0007669"/>
    <property type="project" value="UniProtKB-SubCell"/>
</dbReference>
<evidence type="ECO:0000259" key="15">
    <source>
        <dbReference type="PROSITE" id="PS51164"/>
    </source>
</evidence>
<dbReference type="FunFam" id="3.20.20.80:FF:000145">
    <property type="entry name" value="Class III chitinase, putative"/>
    <property type="match status" value="1"/>
</dbReference>
<comment type="subcellular location">
    <subcellularLocation>
        <location evidence="2">Secreted</location>
    </subcellularLocation>
</comment>
<dbReference type="GO" id="GO:0008843">
    <property type="term" value="F:endochitinase activity"/>
    <property type="evidence" value="ECO:0007669"/>
    <property type="project" value="UniProtKB-EC"/>
</dbReference>
<comment type="catalytic activity">
    <reaction evidence="1">
        <text>Random endo-hydrolysis of N-acetyl-beta-D-glucosaminide (1-&gt;4)-beta-linkages in chitin and chitodextrins.</text>
        <dbReference type="EC" id="3.2.1.14"/>
    </reaction>
</comment>
<dbReference type="PROSITE" id="PS51910">
    <property type="entry name" value="GH18_2"/>
    <property type="match status" value="1"/>
</dbReference>
<dbReference type="InterPro" id="IPR050542">
    <property type="entry name" value="Glycosyl_Hydrlase18_Chitinase"/>
</dbReference>
<dbReference type="GO" id="GO:0030248">
    <property type="term" value="F:cellulose binding"/>
    <property type="evidence" value="ECO:0007669"/>
    <property type="project" value="InterPro"/>
</dbReference>
<evidence type="ECO:0000256" key="10">
    <source>
        <dbReference type="ARBA" id="ARBA00023295"/>
    </source>
</evidence>
<keyword evidence="9" id="KW-0119">Carbohydrate metabolism</keyword>
<keyword evidence="5" id="KW-0147">Chitin-binding</keyword>
<dbReference type="Proteomes" id="UP001303473">
    <property type="component" value="Unassembled WGS sequence"/>
</dbReference>
<evidence type="ECO:0000256" key="3">
    <source>
        <dbReference type="ARBA" id="ARBA00012729"/>
    </source>
</evidence>
<dbReference type="InterPro" id="IPR045321">
    <property type="entry name" value="Cts1-like"/>
</dbReference>
<dbReference type="Gene3D" id="3.20.20.80">
    <property type="entry name" value="Glycosidases"/>
    <property type="match status" value="1"/>
</dbReference>
<evidence type="ECO:0000256" key="8">
    <source>
        <dbReference type="ARBA" id="ARBA00023024"/>
    </source>
</evidence>
<comment type="similarity">
    <text evidence="12">Belongs to the glycosyl hydrolase 18 family. Chitinase class III subfamily.</text>
</comment>
<accession>A0AAN6S042</accession>
<dbReference type="PANTHER" id="PTHR45708:SF49">
    <property type="entry name" value="ENDOCHITINASE"/>
    <property type="match status" value="1"/>
</dbReference>
<keyword evidence="7 13" id="KW-0378">Hydrolase</keyword>
<keyword evidence="8" id="KW-0146">Chitin degradation</keyword>
<feature type="domain" description="GH18" evidence="16">
    <location>
        <begin position="29"/>
        <end position="325"/>
    </location>
</feature>
<evidence type="ECO:0000256" key="14">
    <source>
        <dbReference type="SAM" id="SignalP"/>
    </source>
</evidence>
<evidence type="ECO:0000256" key="5">
    <source>
        <dbReference type="ARBA" id="ARBA00022669"/>
    </source>
</evidence>
<evidence type="ECO:0000256" key="11">
    <source>
        <dbReference type="ARBA" id="ARBA00023326"/>
    </source>
</evidence>
<evidence type="ECO:0000256" key="6">
    <source>
        <dbReference type="ARBA" id="ARBA00022729"/>
    </source>
</evidence>
<dbReference type="InterPro" id="IPR035971">
    <property type="entry name" value="CBD_sf"/>
</dbReference>
<keyword evidence="10 13" id="KW-0326">Glycosidase</keyword>
<evidence type="ECO:0000256" key="9">
    <source>
        <dbReference type="ARBA" id="ARBA00023277"/>
    </source>
</evidence>
<name>A0AAN6S042_9PEZI</name>
<evidence type="ECO:0000313" key="17">
    <source>
        <dbReference type="EMBL" id="KAK3934851.1"/>
    </source>
</evidence>
<keyword evidence="4" id="KW-0964">Secreted</keyword>
<reference evidence="18" key="1">
    <citation type="journal article" date="2023" name="Mol. Phylogenet. Evol.">
        <title>Genome-scale phylogeny and comparative genomics of the fungal order Sordariales.</title>
        <authorList>
            <person name="Hensen N."/>
            <person name="Bonometti L."/>
            <person name="Westerberg I."/>
            <person name="Brannstrom I.O."/>
            <person name="Guillou S."/>
            <person name="Cros-Aarteil S."/>
            <person name="Calhoun S."/>
            <person name="Haridas S."/>
            <person name="Kuo A."/>
            <person name="Mondo S."/>
            <person name="Pangilinan J."/>
            <person name="Riley R."/>
            <person name="LaButti K."/>
            <person name="Andreopoulos B."/>
            <person name="Lipzen A."/>
            <person name="Chen C."/>
            <person name="Yan M."/>
            <person name="Daum C."/>
            <person name="Ng V."/>
            <person name="Clum A."/>
            <person name="Steindorff A."/>
            <person name="Ohm R.A."/>
            <person name="Martin F."/>
            <person name="Silar P."/>
            <person name="Natvig D.O."/>
            <person name="Lalanne C."/>
            <person name="Gautier V."/>
            <person name="Ament-Velasquez S.L."/>
            <person name="Kruys A."/>
            <person name="Hutchinson M.I."/>
            <person name="Powell A.J."/>
            <person name="Barry K."/>
            <person name="Miller A.N."/>
            <person name="Grigoriev I.V."/>
            <person name="Debuchy R."/>
            <person name="Gladieux P."/>
            <person name="Hiltunen Thoren M."/>
            <person name="Johannesson H."/>
        </authorList>
    </citation>
    <scope>NUCLEOTIDE SEQUENCE [LARGE SCALE GENOMIC DNA]</scope>
    <source>
        <strain evidence="18">CBS 340.73</strain>
    </source>
</reference>
<dbReference type="SMART" id="SM00236">
    <property type="entry name" value="fCBD"/>
    <property type="match status" value="1"/>
</dbReference>
<dbReference type="PROSITE" id="PS51164">
    <property type="entry name" value="CBM1_2"/>
    <property type="match status" value="1"/>
</dbReference>
<dbReference type="GO" id="GO:0006032">
    <property type="term" value="P:chitin catabolic process"/>
    <property type="evidence" value="ECO:0007669"/>
    <property type="project" value="UniProtKB-KW"/>
</dbReference>
<evidence type="ECO:0000313" key="18">
    <source>
        <dbReference type="Proteomes" id="UP001303473"/>
    </source>
</evidence>
<dbReference type="InterPro" id="IPR001223">
    <property type="entry name" value="Glyco_hydro18_cat"/>
</dbReference>
<dbReference type="Pfam" id="PF00734">
    <property type="entry name" value="CBM_1"/>
    <property type="match status" value="1"/>
</dbReference>
<feature type="chain" id="PRO_5042835687" description="chitinase" evidence="14">
    <location>
        <begin position="22"/>
        <end position="399"/>
    </location>
</feature>
<dbReference type="PROSITE" id="PS00562">
    <property type="entry name" value="CBM1_1"/>
    <property type="match status" value="1"/>
</dbReference>
<evidence type="ECO:0000259" key="16">
    <source>
        <dbReference type="PROSITE" id="PS51910"/>
    </source>
</evidence>